<dbReference type="Gene3D" id="3.10.129.10">
    <property type="entry name" value="Hotdog Thioesterase"/>
    <property type="match status" value="1"/>
</dbReference>
<comment type="caution">
    <text evidence="1">The sequence shown here is derived from an EMBL/GenBank/DDBJ whole genome shotgun (WGS) entry which is preliminary data.</text>
</comment>
<evidence type="ECO:0000313" key="1">
    <source>
        <dbReference type="EMBL" id="OZI32317.1"/>
    </source>
</evidence>
<dbReference type="InterPro" id="IPR029069">
    <property type="entry name" value="HotDog_dom_sf"/>
</dbReference>
<organism evidence="1 2">
    <name type="scientific">Bordetella genomosp. 10</name>
    <dbReference type="NCBI Taxonomy" id="1416804"/>
    <lineage>
        <taxon>Bacteria</taxon>
        <taxon>Pseudomonadati</taxon>
        <taxon>Pseudomonadota</taxon>
        <taxon>Betaproteobacteria</taxon>
        <taxon>Burkholderiales</taxon>
        <taxon>Alcaligenaceae</taxon>
        <taxon>Bordetella</taxon>
    </lineage>
</organism>
<dbReference type="SUPFAM" id="SSF54637">
    <property type="entry name" value="Thioesterase/thiol ester dehydrase-isomerase"/>
    <property type="match status" value="1"/>
</dbReference>
<protein>
    <submittedName>
        <fullName evidence="1">3-hydroxylacyl-ACP dehydratase</fullName>
    </submittedName>
</protein>
<gene>
    <name evidence="1" type="ORF">CAL29_17610</name>
</gene>
<dbReference type="AlphaFoldDB" id="A0A261S5Q4"/>
<dbReference type="Pfam" id="PF22817">
    <property type="entry name" value="ApeP-like"/>
    <property type="match status" value="1"/>
</dbReference>
<dbReference type="EMBL" id="NEVM01000005">
    <property type="protein sequence ID" value="OZI32317.1"/>
    <property type="molecule type" value="Genomic_DNA"/>
</dbReference>
<evidence type="ECO:0000313" key="2">
    <source>
        <dbReference type="Proteomes" id="UP000216020"/>
    </source>
</evidence>
<dbReference type="Proteomes" id="UP000216020">
    <property type="component" value="Unassembled WGS sequence"/>
</dbReference>
<dbReference type="PIRSF" id="PIRSF020565">
    <property type="entry name" value="3Ho_Ac_ACP_DH_prd"/>
    <property type="match status" value="1"/>
</dbReference>
<accession>A0A261S5Q4</accession>
<reference evidence="2" key="1">
    <citation type="submission" date="2017-05" db="EMBL/GenBank/DDBJ databases">
        <title>Complete and WGS of Bordetella genogroups.</title>
        <authorList>
            <person name="Spilker T."/>
            <person name="Lipuma J."/>
        </authorList>
    </citation>
    <scope>NUCLEOTIDE SEQUENCE [LARGE SCALE GENOMIC DNA]</scope>
    <source>
        <strain evidence="2">AU16122</strain>
    </source>
</reference>
<dbReference type="InterPro" id="IPR016776">
    <property type="entry name" value="ApeP-like_dehydratase"/>
</dbReference>
<keyword evidence="2" id="KW-1185">Reference proteome</keyword>
<sequence>MNADAAESAADAWPVADWPVAELLPHDGAAILLDAVLACDEDTLLARATVRPHAAYGDAAGNLPPWLGLELMAQAIGAWAGCHARRAGEPMKLGFLLGTRRYDCRVPAFTVGMQLTIAVERSFQDAAGMGVFACRIQRGDECLAEARLNVYRPPDAGAFIHEPSPADHA</sequence>
<name>A0A261S5Q4_9BORD</name>
<proteinExistence type="predicted"/>
<dbReference type="OrthoDB" id="9800188at2"/>
<dbReference type="CDD" id="cd01289">
    <property type="entry name" value="FabA_like"/>
    <property type="match status" value="1"/>
</dbReference>